<dbReference type="PANTHER" id="PTHR48010:SF76">
    <property type="entry name" value="INACTIVE RECEPTOR KINASE RLK902-RELATED"/>
    <property type="match status" value="1"/>
</dbReference>
<evidence type="ECO:0000313" key="16">
    <source>
        <dbReference type="Proteomes" id="UP000822688"/>
    </source>
</evidence>
<dbReference type="Pfam" id="PF08263">
    <property type="entry name" value="LRRNT_2"/>
    <property type="match status" value="1"/>
</dbReference>
<proteinExistence type="predicted"/>
<evidence type="ECO:0000259" key="14">
    <source>
        <dbReference type="PROSITE" id="PS50011"/>
    </source>
</evidence>
<dbReference type="Proteomes" id="UP000822688">
    <property type="component" value="Chromosome 11"/>
</dbReference>
<keyword evidence="3 12" id="KW-0812">Transmembrane</keyword>
<reference evidence="15 16" key="1">
    <citation type="submission" date="2020-06" db="EMBL/GenBank/DDBJ databases">
        <title>WGS assembly of Ceratodon purpureus strain R40.</title>
        <authorList>
            <person name="Carey S.B."/>
            <person name="Jenkins J."/>
            <person name="Shu S."/>
            <person name="Lovell J.T."/>
            <person name="Sreedasyam A."/>
            <person name="Maumus F."/>
            <person name="Tiley G.P."/>
            <person name="Fernandez-Pozo N."/>
            <person name="Barry K."/>
            <person name="Chen C."/>
            <person name="Wang M."/>
            <person name="Lipzen A."/>
            <person name="Daum C."/>
            <person name="Saski C.A."/>
            <person name="Payton A.C."/>
            <person name="Mcbreen J.C."/>
            <person name="Conrad R.E."/>
            <person name="Kollar L.M."/>
            <person name="Olsson S."/>
            <person name="Huttunen S."/>
            <person name="Landis J.B."/>
            <person name="Wickett N.J."/>
            <person name="Johnson M.G."/>
            <person name="Rensing S.A."/>
            <person name="Grimwood J."/>
            <person name="Schmutz J."/>
            <person name="Mcdaniel S.F."/>
        </authorList>
    </citation>
    <scope>NUCLEOTIDE SEQUENCE [LARGE SCALE GENOMIC DNA]</scope>
    <source>
        <strain evidence="15 16">R40</strain>
    </source>
</reference>
<dbReference type="InterPro" id="IPR001245">
    <property type="entry name" value="Ser-Thr/Tyr_kinase_cat_dom"/>
</dbReference>
<feature type="transmembrane region" description="Helical" evidence="12">
    <location>
        <begin position="263"/>
        <end position="287"/>
    </location>
</feature>
<dbReference type="PROSITE" id="PS50011">
    <property type="entry name" value="PROTEIN_KINASE_DOM"/>
    <property type="match status" value="1"/>
</dbReference>
<feature type="region of interest" description="Disordered" evidence="11">
    <location>
        <begin position="301"/>
        <end position="323"/>
    </location>
</feature>
<evidence type="ECO:0000256" key="1">
    <source>
        <dbReference type="ARBA" id="ARBA00004370"/>
    </source>
</evidence>
<dbReference type="FunFam" id="3.80.10.10:FF:000400">
    <property type="entry name" value="Nuclear pore complex protein NUP107"/>
    <property type="match status" value="1"/>
</dbReference>
<dbReference type="GO" id="GO:0004672">
    <property type="term" value="F:protein kinase activity"/>
    <property type="evidence" value="ECO:0007669"/>
    <property type="project" value="InterPro"/>
</dbReference>
<dbReference type="InterPro" id="IPR001611">
    <property type="entry name" value="Leu-rich_rpt"/>
</dbReference>
<feature type="region of interest" description="Disordered" evidence="11">
    <location>
        <begin position="623"/>
        <end position="681"/>
    </location>
</feature>
<name>A0A8T0GBG8_CERPU</name>
<feature type="compositionally biased region" description="Basic and acidic residues" evidence="11">
    <location>
        <begin position="631"/>
        <end position="655"/>
    </location>
</feature>
<keyword evidence="16" id="KW-1185">Reference proteome</keyword>
<dbReference type="InterPro" id="IPR013210">
    <property type="entry name" value="LRR_N_plant-typ"/>
</dbReference>
<protein>
    <recommendedName>
        <fullName evidence="14">Protein kinase domain-containing protein</fullName>
    </recommendedName>
</protein>
<organism evidence="15 16">
    <name type="scientific">Ceratodon purpureus</name>
    <name type="common">Fire moss</name>
    <name type="synonym">Dicranum purpureum</name>
    <dbReference type="NCBI Taxonomy" id="3225"/>
    <lineage>
        <taxon>Eukaryota</taxon>
        <taxon>Viridiplantae</taxon>
        <taxon>Streptophyta</taxon>
        <taxon>Embryophyta</taxon>
        <taxon>Bryophyta</taxon>
        <taxon>Bryophytina</taxon>
        <taxon>Bryopsida</taxon>
        <taxon>Dicranidae</taxon>
        <taxon>Pseudoditrichales</taxon>
        <taxon>Ditrichaceae</taxon>
        <taxon>Ceratodon</taxon>
    </lineage>
</organism>
<dbReference type="InterPro" id="IPR000719">
    <property type="entry name" value="Prot_kinase_dom"/>
</dbReference>
<comment type="caution">
    <text evidence="15">The sequence shown here is derived from an EMBL/GenBank/DDBJ whole genome shotgun (WGS) entry which is preliminary data.</text>
</comment>
<dbReference type="SUPFAM" id="SSF56112">
    <property type="entry name" value="Protein kinase-like (PK-like)"/>
    <property type="match status" value="1"/>
</dbReference>
<dbReference type="SUPFAM" id="SSF52058">
    <property type="entry name" value="L domain-like"/>
    <property type="match status" value="1"/>
</dbReference>
<keyword evidence="2" id="KW-0433">Leucine-rich repeat</keyword>
<feature type="chain" id="PRO_5035821539" description="Protein kinase domain-containing protein" evidence="13">
    <location>
        <begin position="30"/>
        <end position="681"/>
    </location>
</feature>
<keyword evidence="4 13" id="KW-0732">Signal</keyword>
<keyword evidence="5" id="KW-0677">Repeat</keyword>
<keyword evidence="8 12" id="KW-1133">Transmembrane helix</keyword>
<feature type="signal peptide" evidence="13">
    <location>
        <begin position="1"/>
        <end position="29"/>
    </location>
</feature>
<evidence type="ECO:0000256" key="8">
    <source>
        <dbReference type="ARBA" id="ARBA00022989"/>
    </source>
</evidence>
<evidence type="ECO:0000256" key="11">
    <source>
        <dbReference type="SAM" id="MobiDB-lite"/>
    </source>
</evidence>
<dbReference type="Gene3D" id="1.10.510.10">
    <property type="entry name" value="Transferase(Phosphotransferase) domain 1"/>
    <property type="match status" value="1"/>
</dbReference>
<dbReference type="PANTHER" id="PTHR48010">
    <property type="entry name" value="OS05G0588300 PROTEIN"/>
    <property type="match status" value="1"/>
</dbReference>
<evidence type="ECO:0000256" key="13">
    <source>
        <dbReference type="SAM" id="SignalP"/>
    </source>
</evidence>
<dbReference type="Gene3D" id="3.80.10.10">
    <property type="entry name" value="Ribonuclease Inhibitor"/>
    <property type="match status" value="2"/>
</dbReference>
<evidence type="ECO:0000256" key="7">
    <source>
        <dbReference type="ARBA" id="ARBA00022840"/>
    </source>
</evidence>
<comment type="subcellular location">
    <subcellularLocation>
        <location evidence="1">Membrane</location>
    </subcellularLocation>
</comment>
<dbReference type="GO" id="GO:0016020">
    <property type="term" value="C:membrane"/>
    <property type="evidence" value="ECO:0007669"/>
    <property type="project" value="UniProtKB-SubCell"/>
</dbReference>
<sequence>MTGGQAWPTVAITTFVALFLCSLSVRVAGQNLAADTQALITFRNVFDPRGTKLNWTNTTSTCSWNGVVCSNDRVTQIRLPGEGLRGPVPTNSLSLLSELRVVSLRNNMLTGPFPGELGNCNHLHALYLGYNDFYGPVPNLTGFWPRLTHLSLQYNRFNGTIPSSIGLFSHLYMLNLRNNSFSGPIPPFNLVNLTLFDVADNNLSGPIPATLTKFGFGAYLGNPNLCGFPLDTVCSSSLAPSPGPISSSQEPGASNGKLLTEGAIIAIIVGGVVLLILFSIMLFICFWRICRGWNGSLVPEGRDSKARDKGKGVEEHGPEDYSSSVAGELERNKLMFFEGKQYSFDLEDLLRASAEVLGKGSAGTAYKAVLEDGTILAVKRLKDVTTGRKEFETQIQLVGRLQHRNLVPLRAFYFSKDEKLLVYDYMPMGSLSVLLHGNRGSTRTPLDWVSRVRIALGAARGLAYLHSQGGSRFAHGNIKSSNILLTKDFDACISDFGLAQLLTSTAAASRIVGYRAPEITETRKVTQISDVYSFGVLLLELLTGKAPSQVSLNDEGIDLPRWVQSVVREEWTAEVFDLELMRYQNIEEEMVAMLQIAMQCVDAVPDRRPKMSDVLHLLEDVHPFSSDTGDEASRRSESVSEDQRSKGSDKDKDSQENTPSHAQTPSQDSPSQNPFEHPATY</sequence>
<dbReference type="GO" id="GO:0005524">
    <property type="term" value="F:ATP binding"/>
    <property type="evidence" value="ECO:0007669"/>
    <property type="project" value="UniProtKB-KW"/>
</dbReference>
<dbReference type="InterPro" id="IPR032675">
    <property type="entry name" value="LRR_dom_sf"/>
</dbReference>
<dbReference type="Pfam" id="PF07714">
    <property type="entry name" value="PK_Tyr_Ser-Thr"/>
    <property type="match status" value="1"/>
</dbReference>
<keyword evidence="6" id="KW-0547">Nucleotide-binding</keyword>
<evidence type="ECO:0000256" key="12">
    <source>
        <dbReference type="SAM" id="Phobius"/>
    </source>
</evidence>
<evidence type="ECO:0000256" key="3">
    <source>
        <dbReference type="ARBA" id="ARBA00022692"/>
    </source>
</evidence>
<dbReference type="Gene3D" id="3.30.200.20">
    <property type="entry name" value="Phosphorylase Kinase, domain 1"/>
    <property type="match status" value="1"/>
</dbReference>
<evidence type="ECO:0000256" key="2">
    <source>
        <dbReference type="ARBA" id="ARBA00022614"/>
    </source>
</evidence>
<dbReference type="FunFam" id="3.30.200.20:FF:000307">
    <property type="entry name" value="pollen receptor-like kinase 1"/>
    <property type="match status" value="1"/>
</dbReference>
<gene>
    <name evidence="15" type="ORF">KC19_11G023100</name>
</gene>
<evidence type="ECO:0000313" key="15">
    <source>
        <dbReference type="EMBL" id="KAG0556065.1"/>
    </source>
</evidence>
<evidence type="ECO:0000256" key="10">
    <source>
        <dbReference type="ARBA" id="ARBA00023180"/>
    </source>
</evidence>
<feature type="domain" description="Protein kinase" evidence="14">
    <location>
        <begin position="351"/>
        <end position="625"/>
    </location>
</feature>
<dbReference type="CDD" id="cd14066">
    <property type="entry name" value="STKc_IRAK"/>
    <property type="match status" value="1"/>
</dbReference>
<feature type="compositionally biased region" description="Basic and acidic residues" evidence="11">
    <location>
        <begin position="301"/>
        <end position="319"/>
    </location>
</feature>
<dbReference type="InterPro" id="IPR011009">
    <property type="entry name" value="Kinase-like_dom_sf"/>
</dbReference>
<feature type="compositionally biased region" description="Polar residues" evidence="11">
    <location>
        <begin position="656"/>
        <end position="674"/>
    </location>
</feature>
<evidence type="ECO:0000256" key="4">
    <source>
        <dbReference type="ARBA" id="ARBA00022729"/>
    </source>
</evidence>
<keyword evidence="10" id="KW-0325">Glycoprotein</keyword>
<evidence type="ECO:0000256" key="5">
    <source>
        <dbReference type="ARBA" id="ARBA00022737"/>
    </source>
</evidence>
<dbReference type="FunFam" id="1.10.510.10:FF:000095">
    <property type="entry name" value="protein STRUBBELIG-RECEPTOR FAMILY 8"/>
    <property type="match status" value="1"/>
</dbReference>
<dbReference type="EMBL" id="CM026432">
    <property type="protein sequence ID" value="KAG0556065.1"/>
    <property type="molecule type" value="Genomic_DNA"/>
</dbReference>
<dbReference type="InterPro" id="IPR050994">
    <property type="entry name" value="At_inactive_RLKs"/>
</dbReference>
<accession>A0A8T0GBG8</accession>
<keyword evidence="9 12" id="KW-0472">Membrane</keyword>
<evidence type="ECO:0000256" key="6">
    <source>
        <dbReference type="ARBA" id="ARBA00022741"/>
    </source>
</evidence>
<keyword evidence="7" id="KW-0067">ATP-binding</keyword>
<evidence type="ECO:0000256" key="9">
    <source>
        <dbReference type="ARBA" id="ARBA00023136"/>
    </source>
</evidence>
<dbReference type="AlphaFoldDB" id="A0A8T0GBG8"/>
<dbReference type="Pfam" id="PF00560">
    <property type="entry name" value="LRR_1"/>
    <property type="match status" value="2"/>
</dbReference>